<sequence>MVFLNCSISHDSIGQEYKMDLIDKIITEGRVKQTTVNSKTYEQDNFRYCLLNKNYQIISFSYMPNPLDKTIEYVDENGLLGKRSIRLDSTQFSLRIPLATGSEFVSFEKDNKQLLLVDLNK</sequence>
<name>A0A399STF8_9BACT</name>
<dbReference type="Proteomes" id="UP000265926">
    <property type="component" value="Unassembled WGS sequence"/>
</dbReference>
<protein>
    <submittedName>
        <fullName evidence="1">Uncharacterized protein</fullName>
    </submittedName>
</protein>
<dbReference type="EMBL" id="QWGR01000016">
    <property type="protein sequence ID" value="RIJ46159.1"/>
    <property type="molecule type" value="Genomic_DNA"/>
</dbReference>
<gene>
    <name evidence="1" type="ORF">D1614_19500</name>
</gene>
<organism evidence="1 2">
    <name type="scientific">Maribellus luteus</name>
    <dbReference type="NCBI Taxonomy" id="2305463"/>
    <lineage>
        <taxon>Bacteria</taxon>
        <taxon>Pseudomonadati</taxon>
        <taxon>Bacteroidota</taxon>
        <taxon>Bacteroidia</taxon>
        <taxon>Marinilabiliales</taxon>
        <taxon>Prolixibacteraceae</taxon>
        <taxon>Maribellus</taxon>
    </lineage>
</organism>
<evidence type="ECO:0000313" key="1">
    <source>
        <dbReference type="EMBL" id="RIJ46159.1"/>
    </source>
</evidence>
<dbReference type="AlphaFoldDB" id="A0A399STF8"/>
<accession>A0A399STF8</accession>
<evidence type="ECO:0000313" key="2">
    <source>
        <dbReference type="Proteomes" id="UP000265926"/>
    </source>
</evidence>
<keyword evidence="2" id="KW-1185">Reference proteome</keyword>
<comment type="caution">
    <text evidence="1">The sequence shown here is derived from an EMBL/GenBank/DDBJ whole genome shotgun (WGS) entry which is preliminary data.</text>
</comment>
<reference evidence="1 2" key="1">
    <citation type="submission" date="2018-08" db="EMBL/GenBank/DDBJ databases">
        <title>Pallidiluteibacterium maritimus gen. nov., sp. nov., isolated from coastal sediment.</title>
        <authorList>
            <person name="Zhou L.Y."/>
        </authorList>
    </citation>
    <scope>NUCLEOTIDE SEQUENCE [LARGE SCALE GENOMIC DNA]</scope>
    <source>
        <strain evidence="1 2">XSD2</strain>
    </source>
</reference>
<proteinExistence type="predicted"/>